<dbReference type="NCBIfam" id="TIGR01536">
    <property type="entry name" value="asn_synth_AEB"/>
    <property type="match status" value="1"/>
</dbReference>
<keyword evidence="6" id="KW-0061">Asparagine biosynthesis</keyword>
<dbReference type="CDD" id="cd01991">
    <property type="entry name" value="Asn_synthase_B_C"/>
    <property type="match status" value="1"/>
</dbReference>
<dbReference type="Pfam" id="PF13537">
    <property type="entry name" value="GATase_7"/>
    <property type="match status" value="1"/>
</dbReference>
<comment type="catalytic activity">
    <reaction evidence="8">
        <text>L-aspartate + L-glutamine + ATP + H2O = L-asparagine + L-glutamate + AMP + diphosphate + H(+)</text>
        <dbReference type="Rhea" id="RHEA:12228"/>
        <dbReference type="ChEBI" id="CHEBI:15377"/>
        <dbReference type="ChEBI" id="CHEBI:15378"/>
        <dbReference type="ChEBI" id="CHEBI:29985"/>
        <dbReference type="ChEBI" id="CHEBI:29991"/>
        <dbReference type="ChEBI" id="CHEBI:30616"/>
        <dbReference type="ChEBI" id="CHEBI:33019"/>
        <dbReference type="ChEBI" id="CHEBI:58048"/>
        <dbReference type="ChEBI" id="CHEBI:58359"/>
        <dbReference type="ChEBI" id="CHEBI:456215"/>
        <dbReference type="EC" id="6.3.5.4"/>
    </reaction>
</comment>
<evidence type="ECO:0000256" key="4">
    <source>
        <dbReference type="ARBA" id="ARBA00022741"/>
    </source>
</evidence>
<keyword evidence="6" id="KW-0028">Amino-acid biosynthesis</keyword>
<dbReference type="InterPro" id="IPR017932">
    <property type="entry name" value="GATase_2_dom"/>
</dbReference>
<dbReference type="PANTHER" id="PTHR43284:SF1">
    <property type="entry name" value="ASPARAGINE SYNTHETASE"/>
    <property type="match status" value="1"/>
</dbReference>
<dbReference type="InterPro" id="IPR029055">
    <property type="entry name" value="Ntn_hydrolases_N"/>
</dbReference>
<comment type="caution">
    <text evidence="10">The sequence shown here is derived from an EMBL/GenBank/DDBJ whole genome shotgun (WGS) entry which is preliminary data.</text>
</comment>
<reference evidence="10 11" key="1">
    <citation type="submission" date="2020-12" db="EMBL/GenBank/DDBJ databases">
        <title>Genome public.</title>
        <authorList>
            <person name="Sun Q."/>
        </authorList>
    </citation>
    <scope>NUCLEOTIDE SEQUENCE [LARGE SCALE GENOMIC DNA]</scope>
    <source>
        <strain evidence="10 11">CCM 8864</strain>
    </source>
</reference>
<keyword evidence="5" id="KW-0067">ATP-binding</keyword>
<evidence type="ECO:0000256" key="5">
    <source>
        <dbReference type="ARBA" id="ARBA00022840"/>
    </source>
</evidence>
<dbReference type="CDD" id="cd00712">
    <property type="entry name" value="AsnB"/>
    <property type="match status" value="1"/>
</dbReference>
<evidence type="ECO:0000256" key="7">
    <source>
        <dbReference type="ARBA" id="ARBA00022962"/>
    </source>
</evidence>
<dbReference type="Proteomes" id="UP000625574">
    <property type="component" value="Unassembled WGS sequence"/>
</dbReference>
<evidence type="ECO:0000256" key="2">
    <source>
        <dbReference type="ARBA" id="ARBA00005752"/>
    </source>
</evidence>
<dbReference type="Gene3D" id="3.60.20.10">
    <property type="entry name" value="Glutamine Phosphoribosylpyrophosphate, subunit 1, domain 1"/>
    <property type="match status" value="1"/>
</dbReference>
<dbReference type="PROSITE" id="PS51278">
    <property type="entry name" value="GATASE_TYPE_2"/>
    <property type="match status" value="1"/>
</dbReference>
<dbReference type="RefSeq" id="WP_198736306.1">
    <property type="nucleotide sequence ID" value="NZ_JAEIOT010000007.1"/>
</dbReference>
<comment type="similarity">
    <text evidence="2">Belongs to the asparagine synthetase family.</text>
</comment>
<evidence type="ECO:0000256" key="6">
    <source>
        <dbReference type="ARBA" id="ARBA00022888"/>
    </source>
</evidence>
<gene>
    <name evidence="10" type="primary">asnB</name>
    <name evidence="10" type="ORF">JDV76_07940</name>
</gene>
<dbReference type="EC" id="6.3.5.4" evidence="3"/>
<dbReference type="Pfam" id="PF00733">
    <property type="entry name" value="Asn_synthase"/>
    <property type="match status" value="1"/>
</dbReference>
<dbReference type="PIRSF" id="PIRSF001589">
    <property type="entry name" value="Asn_synthetase_glu-h"/>
    <property type="match status" value="1"/>
</dbReference>
<evidence type="ECO:0000256" key="1">
    <source>
        <dbReference type="ARBA" id="ARBA00005187"/>
    </source>
</evidence>
<dbReference type="InterPro" id="IPR006426">
    <property type="entry name" value="Asn_synth_AEB"/>
</dbReference>
<dbReference type="PANTHER" id="PTHR43284">
    <property type="entry name" value="ASPARAGINE SYNTHETASE (GLUTAMINE-HYDROLYZING)"/>
    <property type="match status" value="1"/>
</dbReference>
<keyword evidence="7" id="KW-0315">Glutamine amidotransferase</keyword>
<feature type="domain" description="Glutamine amidotransferase type-2" evidence="9">
    <location>
        <begin position="2"/>
        <end position="220"/>
    </location>
</feature>
<comment type="pathway">
    <text evidence="1">Amino-acid biosynthesis; L-asparagine biosynthesis; L-asparagine from L-aspartate (L-Gln route): step 1/1.</text>
</comment>
<dbReference type="InterPro" id="IPR014729">
    <property type="entry name" value="Rossmann-like_a/b/a_fold"/>
</dbReference>
<dbReference type="SUPFAM" id="SSF52402">
    <property type="entry name" value="Adenine nucleotide alpha hydrolases-like"/>
    <property type="match status" value="1"/>
</dbReference>
<evidence type="ECO:0000256" key="8">
    <source>
        <dbReference type="ARBA" id="ARBA00048741"/>
    </source>
</evidence>
<keyword evidence="11" id="KW-1185">Reference proteome</keyword>
<evidence type="ECO:0000256" key="3">
    <source>
        <dbReference type="ARBA" id="ARBA00012737"/>
    </source>
</evidence>
<dbReference type="InterPro" id="IPR051786">
    <property type="entry name" value="ASN_synthetase/amidase"/>
</dbReference>
<evidence type="ECO:0000313" key="10">
    <source>
        <dbReference type="EMBL" id="MBI9000897.1"/>
    </source>
</evidence>
<dbReference type="InterPro" id="IPR001962">
    <property type="entry name" value="Asn_synthase"/>
</dbReference>
<keyword evidence="4" id="KW-0547">Nucleotide-binding</keyword>
<evidence type="ECO:0000259" key="9">
    <source>
        <dbReference type="PROSITE" id="PS51278"/>
    </source>
</evidence>
<name>A0ABS0VZY7_9CORY</name>
<dbReference type="InterPro" id="IPR033738">
    <property type="entry name" value="AsnB_N"/>
</dbReference>
<dbReference type="SUPFAM" id="SSF56235">
    <property type="entry name" value="N-terminal nucleophile aminohydrolases (Ntn hydrolases)"/>
    <property type="match status" value="1"/>
</dbReference>
<sequence>MCGLLGMLTSGGNAESYVTAVERALPCMRHRGPDEDGTWHDDSAVFGFNRLSIIDIAHSHQPISWGPEGEPDRYTMTFNGEIYNYLELRQELEDAGYPFTTSGDGEPILVGFHHWGADVVNHLRGMFAIAIWDTKERKLFLARDPFGIKPLFYATTDHGTVFASEKKCILELGPAIGFDPALDDRAIEHYVDLQYVPEPETLHAGIRRLESGCTATVVPGGDVTESRYFRPRFPARPVTKSREQDLFDRIAAALEDSVAKHMRADVTVGSFLSGGIDSTAIAALAKRHNPDLLTFTTGFERDGYSEVDVAAESAAAIGAEHIVKVVSPEEYVEAVPKIMWYLDDPVADPSLVPLYFVAAEARKHVKVVLSGEGADELFGGYTIYKEPLSLAPFDKVPDPLKKALALFSRALPDGMKGKSLLERGTTPMEQRYYGNARSFNWQQLQRVLPDARREWDHTDVTAPIYAESAHMDPVARMQHLDLFTWMRGDILVKADKITMANSLELRVPFLDREVFAVAETIPHDLKIAEGTTKYALRRALEQIVPPHVLHRRKLGFPVPMRHWLAGDELHDWALDTINASGTEHIFSIPAVREMLAEHRAGVSDHSRRLWTVLAFMIWHGIFVEDRIRPDIEQRDYPVEI</sequence>
<keyword evidence="10" id="KW-0436">Ligase</keyword>
<accession>A0ABS0VZY7</accession>
<organism evidence="10 11">
    <name type="scientific">Corynebacterium marambiense</name>
    <dbReference type="NCBI Taxonomy" id="2765364"/>
    <lineage>
        <taxon>Bacteria</taxon>
        <taxon>Bacillati</taxon>
        <taxon>Actinomycetota</taxon>
        <taxon>Actinomycetes</taxon>
        <taxon>Mycobacteriales</taxon>
        <taxon>Corynebacteriaceae</taxon>
        <taxon>Corynebacterium</taxon>
    </lineage>
</organism>
<evidence type="ECO:0000313" key="11">
    <source>
        <dbReference type="Proteomes" id="UP000625574"/>
    </source>
</evidence>
<protein>
    <recommendedName>
        <fullName evidence="3">asparagine synthase (glutamine-hydrolyzing)</fullName>
        <ecNumber evidence="3">6.3.5.4</ecNumber>
    </recommendedName>
</protein>
<dbReference type="Gene3D" id="3.40.50.620">
    <property type="entry name" value="HUPs"/>
    <property type="match status" value="1"/>
</dbReference>
<dbReference type="EMBL" id="JAEIOT010000007">
    <property type="protein sequence ID" value="MBI9000897.1"/>
    <property type="molecule type" value="Genomic_DNA"/>
</dbReference>
<dbReference type="GO" id="GO:0004066">
    <property type="term" value="F:asparagine synthase (glutamine-hydrolyzing) activity"/>
    <property type="evidence" value="ECO:0007669"/>
    <property type="project" value="UniProtKB-EC"/>
</dbReference>
<proteinExistence type="inferred from homology"/>